<dbReference type="FunFam" id="3.30.300.30:FF:000007">
    <property type="entry name" value="4-coumarate--CoA ligase 2"/>
    <property type="match status" value="1"/>
</dbReference>
<sequence>MATIVERTADGIIYKAAKEYPVPDLDVLTLLFDGEHSRAKPETLIHISAADPSLQLTVSRARVLTEATSAALRSHFGIGAQGAGQDVVSVISTGHYLLPVLSYGIIGCGGVFSAASAASTAGELSKQIQGAESKILFAVEATKDVAVKAAEEAGWGVNGGGRVLVMSEGKDWSIRVVGKDGALGSNLIDENQKLPWPRITDRRTLEESLIILIYSSGTTGLPKGVKLSHRNVVAEAVIPGDMFKQWISTSNPTFEYRTLAHLPTAHIAGIQGYLINPFYMGGPVYWMPRFSFPEFLAYNKKYAITYFFTVPPIYLLIAKSPEVTDQFRSLEVAISGAAPLGKDLQHAASAKLGPNCFISQTWGLSETTGSTTIMPFEMTDDTGSVSPLMPNMLARIVDDDGKDVEVGKPGEVWVKGPVVCKGYHKNAEADAESFTGDWFHTGDIAEFRNGLFYIVDRKKELIKYKGIQVAPAELEALLLSHPDVLDTAVIGVETEDGYDEVPRAYVVADQKKISGQQIAEFVKRNVASHKQLRGGVVFLDAIPKSPSGKILRKDLRVLAKREKGAKL</sequence>
<dbReference type="AlphaFoldDB" id="A0A6A6THI9"/>
<evidence type="ECO:0000313" key="5">
    <source>
        <dbReference type="EMBL" id="KAF2659465.1"/>
    </source>
</evidence>
<dbReference type="EMBL" id="MU004307">
    <property type="protein sequence ID" value="KAF2659465.1"/>
    <property type="molecule type" value="Genomic_DNA"/>
</dbReference>
<proteinExistence type="inferred from homology"/>
<keyword evidence="6" id="KW-1185">Reference proteome</keyword>
<dbReference type="Gene3D" id="3.30.300.30">
    <property type="match status" value="1"/>
</dbReference>
<evidence type="ECO:0000256" key="1">
    <source>
        <dbReference type="ARBA" id="ARBA00006432"/>
    </source>
</evidence>
<reference evidence="5" key="1">
    <citation type="journal article" date="2020" name="Stud. Mycol.">
        <title>101 Dothideomycetes genomes: a test case for predicting lifestyles and emergence of pathogens.</title>
        <authorList>
            <person name="Haridas S."/>
            <person name="Albert R."/>
            <person name="Binder M."/>
            <person name="Bloem J."/>
            <person name="Labutti K."/>
            <person name="Salamov A."/>
            <person name="Andreopoulos B."/>
            <person name="Baker S."/>
            <person name="Barry K."/>
            <person name="Bills G."/>
            <person name="Bluhm B."/>
            <person name="Cannon C."/>
            <person name="Castanera R."/>
            <person name="Culley D."/>
            <person name="Daum C."/>
            <person name="Ezra D."/>
            <person name="Gonzalez J."/>
            <person name="Henrissat B."/>
            <person name="Kuo A."/>
            <person name="Liang C."/>
            <person name="Lipzen A."/>
            <person name="Lutzoni F."/>
            <person name="Magnuson J."/>
            <person name="Mondo S."/>
            <person name="Nolan M."/>
            <person name="Ohm R."/>
            <person name="Pangilinan J."/>
            <person name="Park H.-J."/>
            <person name="Ramirez L."/>
            <person name="Alfaro M."/>
            <person name="Sun H."/>
            <person name="Tritt A."/>
            <person name="Yoshinaga Y."/>
            <person name="Zwiers L.-H."/>
            <person name="Turgeon B."/>
            <person name="Goodwin S."/>
            <person name="Spatafora J."/>
            <person name="Crous P."/>
            <person name="Grigoriev I."/>
        </authorList>
    </citation>
    <scope>NUCLEOTIDE SEQUENCE</scope>
    <source>
        <strain evidence="5">CBS 122681</strain>
    </source>
</reference>
<dbReference type="Gene3D" id="3.40.50.12780">
    <property type="entry name" value="N-terminal domain of ligase-like"/>
    <property type="match status" value="1"/>
</dbReference>
<dbReference type="InterPro" id="IPR000873">
    <property type="entry name" value="AMP-dep_synth/lig_dom"/>
</dbReference>
<dbReference type="Proteomes" id="UP000799324">
    <property type="component" value="Unassembled WGS sequence"/>
</dbReference>
<dbReference type="PANTHER" id="PTHR24096">
    <property type="entry name" value="LONG-CHAIN-FATTY-ACID--COA LIGASE"/>
    <property type="match status" value="1"/>
</dbReference>
<evidence type="ECO:0000313" key="6">
    <source>
        <dbReference type="Proteomes" id="UP000799324"/>
    </source>
</evidence>
<evidence type="ECO:0000259" key="4">
    <source>
        <dbReference type="Pfam" id="PF13193"/>
    </source>
</evidence>
<name>A0A6A6THI9_9PLEO</name>
<dbReference type="InterPro" id="IPR020845">
    <property type="entry name" value="AMP-binding_CS"/>
</dbReference>
<dbReference type="SUPFAM" id="SSF56801">
    <property type="entry name" value="Acetyl-CoA synthetase-like"/>
    <property type="match status" value="1"/>
</dbReference>
<dbReference type="GO" id="GO:0016405">
    <property type="term" value="F:CoA-ligase activity"/>
    <property type="evidence" value="ECO:0007669"/>
    <property type="project" value="TreeGrafter"/>
</dbReference>
<dbReference type="PANTHER" id="PTHR24096:SF149">
    <property type="entry name" value="AMP-BINDING DOMAIN-CONTAINING PROTEIN-RELATED"/>
    <property type="match status" value="1"/>
</dbReference>
<evidence type="ECO:0000256" key="2">
    <source>
        <dbReference type="ARBA" id="ARBA00022598"/>
    </source>
</evidence>
<evidence type="ECO:0000259" key="3">
    <source>
        <dbReference type="Pfam" id="PF00501"/>
    </source>
</evidence>
<keyword evidence="2 5" id="KW-0436">Ligase</keyword>
<organism evidence="5 6">
    <name type="scientific">Lophiostoma macrostomum CBS 122681</name>
    <dbReference type="NCBI Taxonomy" id="1314788"/>
    <lineage>
        <taxon>Eukaryota</taxon>
        <taxon>Fungi</taxon>
        <taxon>Dikarya</taxon>
        <taxon>Ascomycota</taxon>
        <taxon>Pezizomycotina</taxon>
        <taxon>Dothideomycetes</taxon>
        <taxon>Pleosporomycetidae</taxon>
        <taxon>Pleosporales</taxon>
        <taxon>Lophiostomataceae</taxon>
        <taxon>Lophiostoma</taxon>
    </lineage>
</organism>
<accession>A0A6A6THI9</accession>
<feature type="domain" description="AMP-binding enzyme C-terminal" evidence="4">
    <location>
        <begin position="473"/>
        <end position="549"/>
    </location>
</feature>
<dbReference type="InterPro" id="IPR025110">
    <property type="entry name" value="AMP-bd_C"/>
</dbReference>
<dbReference type="Pfam" id="PF13193">
    <property type="entry name" value="AMP-binding_C"/>
    <property type="match status" value="1"/>
</dbReference>
<dbReference type="OrthoDB" id="1898221at2759"/>
<feature type="domain" description="AMP-dependent synthetase/ligase" evidence="3">
    <location>
        <begin position="52"/>
        <end position="424"/>
    </location>
</feature>
<comment type="similarity">
    <text evidence="1">Belongs to the ATP-dependent AMP-binding enzyme family.</text>
</comment>
<dbReference type="GO" id="GO:0019748">
    <property type="term" value="P:secondary metabolic process"/>
    <property type="evidence" value="ECO:0007669"/>
    <property type="project" value="TreeGrafter"/>
</dbReference>
<dbReference type="InterPro" id="IPR042099">
    <property type="entry name" value="ANL_N_sf"/>
</dbReference>
<protein>
    <submittedName>
        <fullName evidence="5">4-coumarate-CoA ligase-like protein</fullName>
    </submittedName>
</protein>
<dbReference type="PROSITE" id="PS00455">
    <property type="entry name" value="AMP_BINDING"/>
    <property type="match status" value="1"/>
</dbReference>
<dbReference type="InterPro" id="IPR045851">
    <property type="entry name" value="AMP-bd_C_sf"/>
</dbReference>
<gene>
    <name evidence="5" type="ORF">K491DRAFT_591030</name>
</gene>
<dbReference type="Pfam" id="PF00501">
    <property type="entry name" value="AMP-binding"/>
    <property type="match status" value="1"/>
</dbReference>